<reference evidence="1" key="1">
    <citation type="submission" date="2020-10" db="EMBL/GenBank/DDBJ databases">
        <title>Connecting structure to function with the recovery of over 1000 high-quality activated sludge metagenome-assembled genomes encoding full-length rRNA genes using long-read sequencing.</title>
        <authorList>
            <person name="Singleton C.M."/>
            <person name="Petriglieri F."/>
            <person name="Kristensen J.M."/>
            <person name="Kirkegaard R.H."/>
            <person name="Michaelsen T.Y."/>
            <person name="Andersen M.H."/>
            <person name="Karst S.M."/>
            <person name="Dueholm M.S."/>
            <person name="Nielsen P.H."/>
            <person name="Albertsen M."/>
        </authorList>
    </citation>
    <scope>NUCLEOTIDE SEQUENCE</scope>
    <source>
        <strain evidence="1">Hirt_18-Q3-R61-65_BATAC.395</strain>
    </source>
</reference>
<gene>
    <name evidence="1" type="ORF">IPL58_13440</name>
</gene>
<sequence>MPTNNLWAGVLSQLLIHQETGCPHSARHAIRLLDQLCEFADLDADVRALCERASQRLGQPMTSVHHVAKERCHARPA</sequence>
<proteinExistence type="predicted"/>
<dbReference type="EMBL" id="JADJUC010000020">
    <property type="protein sequence ID" value="MBK8524970.1"/>
    <property type="molecule type" value="Genomic_DNA"/>
</dbReference>
<accession>A0A9D7PR83</accession>
<organism evidence="1 2">
    <name type="scientific">Candidatus Proximibacter danicus</name>
    <dbReference type="NCBI Taxonomy" id="2954365"/>
    <lineage>
        <taxon>Bacteria</taxon>
        <taxon>Pseudomonadati</taxon>
        <taxon>Pseudomonadota</taxon>
        <taxon>Betaproteobacteria</taxon>
        <taxon>Candidatus Proximibacter</taxon>
    </lineage>
</organism>
<evidence type="ECO:0000313" key="2">
    <source>
        <dbReference type="Proteomes" id="UP000886689"/>
    </source>
</evidence>
<dbReference type="Proteomes" id="UP000886689">
    <property type="component" value="Unassembled WGS sequence"/>
</dbReference>
<comment type="caution">
    <text evidence="1">The sequence shown here is derived from an EMBL/GenBank/DDBJ whole genome shotgun (WGS) entry which is preliminary data.</text>
</comment>
<dbReference type="AlphaFoldDB" id="A0A9D7PR83"/>
<name>A0A9D7PR83_9PROT</name>
<evidence type="ECO:0000313" key="1">
    <source>
        <dbReference type="EMBL" id="MBK8524970.1"/>
    </source>
</evidence>
<protein>
    <submittedName>
        <fullName evidence="1">Uncharacterized protein</fullName>
    </submittedName>
</protein>